<accession>A0A8S1PK23</accession>
<feature type="coiled-coil region" evidence="1">
    <location>
        <begin position="165"/>
        <end position="329"/>
    </location>
</feature>
<evidence type="ECO:0000313" key="3">
    <source>
        <dbReference type="Proteomes" id="UP000692954"/>
    </source>
</evidence>
<dbReference type="Proteomes" id="UP000692954">
    <property type="component" value="Unassembled WGS sequence"/>
</dbReference>
<protein>
    <submittedName>
        <fullName evidence="2">Uncharacterized protein</fullName>
    </submittedName>
</protein>
<feature type="coiled-coil region" evidence="1">
    <location>
        <begin position="461"/>
        <end position="767"/>
    </location>
</feature>
<sequence length="837" mass="99616">MRPQSPKMLQTQTITATRIISSPSKDIHQDSCSRLAKVTTCQTRPKATIITISNKPVIETRTVILCNDKKCQAHENHIEQLTQDNYKLNQRIHDLELQIDKYDGEQQIWMSTTIEMESFKKLLQETQKNHSKELQALNSELYNFKSISQTQDDKIQQLTFQIKEKQNLEEDYSTISQEIEKYKIINQDKDDQLQQYEARIKDYEKQLQVGENVIEERNSQILIMLQKIKQYELEFETSNNVIHQLKQEISSKDIQNHQLILQKDSLISNYRENLDILEQRISQEQYLDSQKNLKFIQLENEKKDLNNIIQNLQFQVNDLQDQNNHLNQQLFLNDQFNSDLQVSVEKQTKSLELQMQTKLEELELRNQEKLHLQEELYKTQQESKAKENQIISLNDNIVDLTSQIKEKDEKIEILYQELTQQLEQIVLYNNKQLQNYLIINEDLKNELKLRVIDEKSTQISLQKEIENRNQLLEIVNQLKSQIEELNSSKNSLENIVNNQRQQLEDQNEKQTQQLSDLIQSFQQQISKISEEKQHLENNFIQFKNETSLKIKLLEETIDLFKQNEDKFAEGNRELQEQLLLQSLEVQRLQSENQNQKEKLQYQSCEIEKLNEQSIQINENKLLQQVEQNKQTDQLQIKIQELNIQCEALKSDLKQQNELNEELNKKNNLNQTQISHLQEVESQLKYLNEQSNQQQKNIQKELESKNETENTLKLKLETLLEEIKVKQIQLSELDRQLQLVEQTNQRQQINLEDKINYLQNEVEMWKEKFVILNRDYHRVQEDLMMVQAEFEAINKRGLEIKNIKESACFEVRKSSLYKENIDVKASQTSISRLFKENL</sequence>
<feature type="coiled-coil region" evidence="1">
    <location>
        <begin position="390"/>
        <end position="424"/>
    </location>
</feature>
<organism evidence="2 3">
    <name type="scientific">Paramecium sonneborni</name>
    <dbReference type="NCBI Taxonomy" id="65129"/>
    <lineage>
        <taxon>Eukaryota</taxon>
        <taxon>Sar</taxon>
        <taxon>Alveolata</taxon>
        <taxon>Ciliophora</taxon>
        <taxon>Intramacronucleata</taxon>
        <taxon>Oligohymenophorea</taxon>
        <taxon>Peniculida</taxon>
        <taxon>Parameciidae</taxon>
        <taxon>Paramecium</taxon>
    </lineage>
</organism>
<comment type="caution">
    <text evidence="2">The sequence shown here is derived from an EMBL/GenBank/DDBJ whole genome shotgun (WGS) entry which is preliminary data.</text>
</comment>
<dbReference type="AlphaFoldDB" id="A0A8S1PK23"/>
<keyword evidence="1" id="KW-0175">Coiled coil</keyword>
<reference evidence="2" key="1">
    <citation type="submission" date="2021-01" db="EMBL/GenBank/DDBJ databases">
        <authorList>
            <consortium name="Genoscope - CEA"/>
            <person name="William W."/>
        </authorList>
    </citation>
    <scope>NUCLEOTIDE SEQUENCE</scope>
</reference>
<name>A0A8S1PK23_9CILI</name>
<evidence type="ECO:0000256" key="1">
    <source>
        <dbReference type="SAM" id="Coils"/>
    </source>
</evidence>
<dbReference type="OrthoDB" id="305067at2759"/>
<evidence type="ECO:0000313" key="2">
    <source>
        <dbReference type="EMBL" id="CAD8103617.1"/>
    </source>
</evidence>
<dbReference type="EMBL" id="CAJJDN010000080">
    <property type="protein sequence ID" value="CAD8103617.1"/>
    <property type="molecule type" value="Genomic_DNA"/>
</dbReference>
<feature type="coiled-coil region" evidence="1">
    <location>
        <begin position="71"/>
        <end position="140"/>
    </location>
</feature>
<keyword evidence="3" id="KW-1185">Reference proteome</keyword>
<proteinExistence type="predicted"/>
<gene>
    <name evidence="2" type="ORF">PSON_ATCC_30995.1.T0800184</name>
</gene>